<evidence type="ECO:0000256" key="4">
    <source>
        <dbReference type="ARBA" id="ARBA00022448"/>
    </source>
</evidence>
<evidence type="ECO:0000259" key="18">
    <source>
        <dbReference type="Pfam" id="PF00662"/>
    </source>
</evidence>
<dbReference type="GO" id="GO:0042773">
    <property type="term" value="P:ATP synthesis coupled electron transport"/>
    <property type="evidence" value="ECO:0007669"/>
    <property type="project" value="InterPro"/>
</dbReference>
<feature type="transmembrane region" description="Helical" evidence="16">
    <location>
        <begin position="469"/>
        <end position="487"/>
    </location>
</feature>
<evidence type="ECO:0000313" key="20">
    <source>
        <dbReference type="EMBL" id="QJH88501.1"/>
    </source>
</evidence>
<dbReference type="NCBIfam" id="TIGR01974">
    <property type="entry name" value="NDH_I_L"/>
    <property type="match status" value="1"/>
</dbReference>
<keyword evidence="8" id="KW-1278">Translocase</keyword>
<feature type="transmembrane region" description="Helical" evidence="16">
    <location>
        <begin position="33"/>
        <end position="56"/>
    </location>
</feature>
<keyword evidence="9" id="KW-0249">Electron transport</keyword>
<dbReference type="PANTHER" id="PTHR42829:SF2">
    <property type="entry name" value="NADH-UBIQUINONE OXIDOREDUCTASE CHAIN 5"/>
    <property type="match status" value="1"/>
</dbReference>
<keyword evidence="7" id="KW-0999">Mitochondrion inner membrane</keyword>
<keyword evidence="4 16" id="KW-0813">Transport</keyword>
<feature type="transmembrane region" description="Helical" evidence="16">
    <location>
        <begin position="628"/>
        <end position="652"/>
    </location>
</feature>
<gene>
    <name evidence="20" type="primary">nad5</name>
</gene>
<dbReference type="InterPro" id="IPR010934">
    <property type="entry name" value="NADH_DH_su5_C"/>
</dbReference>
<dbReference type="GO" id="GO:0015990">
    <property type="term" value="P:electron transport coupled proton transport"/>
    <property type="evidence" value="ECO:0007669"/>
    <property type="project" value="TreeGrafter"/>
</dbReference>
<proteinExistence type="inferred from homology"/>
<dbReference type="GO" id="GO:0008137">
    <property type="term" value="F:NADH dehydrogenase (ubiquinone) activity"/>
    <property type="evidence" value="ECO:0007669"/>
    <property type="project" value="UniProtKB-EC"/>
</dbReference>
<feature type="transmembrane region" description="Helical" evidence="16">
    <location>
        <begin position="110"/>
        <end position="130"/>
    </location>
</feature>
<evidence type="ECO:0000256" key="3">
    <source>
        <dbReference type="ARBA" id="ARBA00021096"/>
    </source>
</evidence>
<feature type="transmembrane region" description="Helical" evidence="16">
    <location>
        <begin position="372"/>
        <end position="400"/>
    </location>
</feature>
<comment type="similarity">
    <text evidence="16">Belongs to the complex I subunit 5 family.</text>
</comment>
<organism evidence="20">
    <name type="scientific">Pterocladiophila hemisphaerica</name>
    <dbReference type="NCBI Taxonomy" id="2712948"/>
    <lineage>
        <taxon>Eukaryota</taxon>
        <taxon>Rhodophyta</taxon>
        <taxon>Florideophyceae</taxon>
        <taxon>Rhodymeniophycidae</taxon>
        <taxon>Gracilariales</taxon>
        <taxon>Pterocladiophilaceae</taxon>
        <taxon>Pterocladiophila</taxon>
    </lineage>
</organism>
<feature type="transmembrane region" description="Helical" evidence="16">
    <location>
        <begin position="167"/>
        <end position="190"/>
    </location>
</feature>
<evidence type="ECO:0000256" key="16">
    <source>
        <dbReference type="RuleBase" id="RU003404"/>
    </source>
</evidence>
<feature type="domain" description="NADH:quinone oxidoreductase/Mrp antiporter transmembrane" evidence="17">
    <location>
        <begin position="130"/>
        <end position="410"/>
    </location>
</feature>
<feature type="transmembrane region" description="Helical" evidence="16">
    <location>
        <begin position="594"/>
        <end position="616"/>
    </location>
</feature>
<dbReference type="InterPro" id="IPR001516">
    <property type="entry name" value="Proton_antipo_N"/>
</dbReference>
<feature type="transmembrane region" description="Helical" evidence="16">
    <location>
        <begin position="282"/>
        <end position="300"/>
    </location>
</feature>
<dbReference type="GO" id="GO:0005743">
    <property type="term" value="C:mitochondrial inner membrane"/>
    <property type="evidence" value="ECO:0007669"/>
    <property type="project" value="UniProtKB-SubCell"/>
</dbReference>
<comment type="subcellular location">
    <subcellularLocation>
        <location evidence="1">Mitochondrion inner membrane</location>
        <topology evidence="1">Multi-pass membrane protein</topology>
    </subcellularLocation>
</comment>
<feature type="transmembrane region" description="Helical" evidence="16">
    <location>
        <begin position="565"/>
        <end position="588"/>
    </location>
</feature>
<dbReference type="Pfam" id="PF00662">
    <property type="entry name" value="Proton_antipo_N"/>
    <property type="match status" value="1"/>
</dbReference>
<evidence type="ECO:0000256" key="12">
    <source>
        <dbReference type="ARBA" id="ARBA00023075"/>
    </source>
</evidence>
<feature type="transmembrane region" description="Helical" evidence="16">
    <location>
        <begin position="420"/>
        <end position="448"/>
    </location>
</feature>
<dbReference type="PANTHER" id="PTHR42829">
    <property type="entry name" value="NADH-UBIQUINONE OXIDOREDUCTASE CHAIN 5"/>
    <property type="match status" value="1"/>
</dbReference>
<evidence type="ECO:0000256" key="11">
    <source>
        <dbReference type="ARBA" id="ARBA00023027"/>
    </source>
</evidence>
<keyword evidence="6 16" id="KW-0812">Transmembrane</keyword>
<dbReference type="InterPro" id="IPR018393">
    <property type="entry name" value="NADHpl_OxRdtase_5_subgr"/>
</dbReference>
<evidence type="ECO:0000259" key="19">
    <source>
        <dbReference type="Pfam" id="PF06455"/>
    </source>
</evidence>
<name>A0A6M3WWR4_9FLOR</name>
<keyword evidence="11 16" id="KW-0520">NAD</keyword>
<dbReference type="EMBL" id="MT117919">
    <property type="protein sequence ID" value="QJH88501.1"/>
    <property type="molecule type" value="Genomic_DNA"/>
</dbReference>
<keyword evidence="14 16" id="KW-0472">Membrane</keyword>
<evidence type="ECO:0000256" key="14">
    <source>
        <dbReference type="ARBA" id="ARBA00023136"/>
    </source>
</evidence>
<geneLocation type="mitochondrion" evidence="20"/>
<evidence type="ECO:0000256" key="8">
    <source>
        <dbReference type="ARBA" id="ARBA00022967"/>
    </source>
</evidence>
<evidence type="ECO:0000256" key="10">
    <source>
        <dbReference type="ARBA" id="ARBA00022989"/>
    </source>
</evidence>
<feature type="transmembrane region" description="Helical" evidence="16">
    <location>
        <begin position="6"/>
        <end position="26"/>
    </location>
</feature>
<feature type="transmembrane region" description="Helical" evidence="16">
    <location>
        <begin position="196"/>
        <end position="214"/>
    </location>
</feature>
<keyword evidence="5" id="KW-0679">Respiratory chain</keyword>
<keyword evidence="10 16" id="KW-1133">Transmembrane helix</keyword>
<feature type="domain" description="NADH dehydrogenase subunit 5 C-terminal" evidence="19">
    <location>
        <begin position="439"/>
        <end position="640"/>
    </location>
</feature>
<dbReference type="AlphaFoldDB" id="A0A6M3WWR4"/>
<dbReference type="InterPro" id="IPR001750">
    <property type="entry name" value="ND/Mrp_TM"/>
</dbReference>
<dbReference type="PRINTS" id="PR01434">
    <property type="entry name" value="NADHDHGNASE5"/>
</dbReference>
<dbReference type="InterPro" id="IPR003945">
    <property type="entry name" value="NU5C-like"/>
</dbReference>
<sequence length="653" mass="75325">MYLMILFFPLISGVFLGVFGRFLGVFGAISISLVCITLGTFFACIAFFEIGFWNSICYINILPWFNSNYLNLYWEFIYDSISVTMSCVVMIISSIVQLYSVSYMKNDPHIIRFFSFLSFFSFFMLILITANNLVQMFVGWEGIGVISYLLINFWFTRLGANQSGLKALLVNRIGDLGLLLSIFFLFYIFNSLDYEIIFSLAPLCSLQFINFIGWKINNITLIGFFLLISVIGKSAQLGLHTWLPDAMEGPTPVSALIHAATLVTAGVFLLIRFSPFIEFSSVVLNMILFVGSITAFYGALSGTFQNDLKKVIAYSTCSQLGYMVFSCGMSCYNLSMFHLITHACFKALLFLVAGIIISVLKNEQDIRRMGSLHYFLPLTYTLFIIGSFALIGFPFLSGFYSKDLILELIQINSEANLNNIMRLLAFFFGILAVFFTSFYTFRILYFVFINERKFTFRTNCILNETCNNLIYPLYFLVISSIILGYFFKEVFVGDGSTFWNGSIFIYPTNNLMSEIECLTIYKKLLPIVVSTLGFILASIINIFNYQFSFYWSITLIFQRILNKKLFWDTFYHRYIVYAILKLSYHYIFKQFDKGILEFFGIIGIRFFILYWSKLLIFWQSGYINHYVCYLFVSSIFLTSLILLDITNLVFFII</sequence>
<evidence type="ECO:0000256" key="1">
    <source>
        <dbReference type="ARBA" id="ARBA00004448"/>
    </source>
</evidence>
<evidence type="ECO:0000256" key="15">
    <source>
        <dbReference type="ARBA" id="ARBA00049551"/>
    </source>
</evidence>
<evidence type="ECO:0000256" key="6">
    <source>
        <dbReference type="ARBA" id="ARBA00022692"/>
    </source>
</evidence>
<dbReference type="GO" id="GO:0003954">
    <property type="term" value="F:NADH dehydrogenase activity"/>
    <property type="evidence" value="ECO:0007669"/>
    <property type="project" value="TreeGrafter"/>
</dbReference>
<feature type="transmembrane region" description="Helical" evidence="16">
    <location>
        <begin position="136"/>
        <end position="155"/>
    </location>
</feature>
<dbReference type="NCBIfam" id="NF005141">
    <property type="entry name" value="PRK06590.1"/>
    <property type="match status" value="1"/>
</dbReference>
<comment type="catalytic activity">
    <reaction evidence="15 16">
        <text>a ubiquinone + NADH + 5 H(+)(in) = a ubiquinol + NAD(+) + 4 H(+)(out)</text>
        <dbReference type="Rhea" id="RHEA:29091"/>
        <dbReference type="Rhea" id="RHEA-COMP:9565"/>
        <dbReference type="Rhea" id="RHEA-COMP:9566"/>
        <dbReference type="ChEBI" id="CHEBI:15378"/>
        <dbReference type="ChEBI" id="CHEBI:16389"/>
        <dbReference type="ChEBI" id="CHEBI:17976"/>
        <dbReference type="ChEBI" id="CHEBI:57540"/>
        <dbReference type="ChEBI" id="CHEBI:57945"/>
        <dbReference type="EC" id="7.1.1.2"/>
    </reaction>
</comment>
<feature type="transmembrane region" description="Helical" evidence="16">
    <location>
        <begin position="76"/>
        <end position="98"/>
    </location>
</feature>
<protein>
    <recommendedName>
        <fullName evidence="3 16">NADH-ubiquinone oxidoreductase chain 5</fullName>
        <ecNumber evidence="2 16">7.1.1.2</ecNumber>
    </recommendedName>
</protein>
<feature type="transmembrane region" description="Helical" evidence="16">
    <location>
        <begin position="524"/>
        <end position="544"/>
    </location>
</feature>
<comment type="function">
    <text evidence="16">Core subunit of the mitochondrial membrane respiratory chain NADH dehydrogenase (Complex I) which catalyzes electron transfer from NADH through the respiratory chain, using ubiquinone as an electron acceptor. Essential for the catalytic activity and assembly of complex I.</text>
</comment>
<keyword evidence="12 16" id="KW-0830">Ubiquinone</keyword>
<dbReference type="EC" id="7.1.1.2" evidence="2 16"/>
<evidence type="ECO:0000256" key="5">
    <source>
        <dbReference type="ARBA" id="ARBA00022660"/>
    </source>
</evidence>
<dbReference type="Pfam" id="PF00361">
    <property type="entry name" value="Proton_antipo_M"/>
    <property type="match status" value="1"/>
</dbReference>
<evidence type="ECO:0000256" key="2">
    <source>
        <dbReference type="ARBA" id="ARBA00012944"/>
    </source>
</evidence>
<feature type="transmembrane region" description="Helical" evidence="16">
    <location>
        <begin position="255"/>
        <end position="273"/>
    </location>
</feature>
<evidence type="ECO:0000256" key="13">
    <source>
        <dbReference type="ARBA" id="ARBA00023128"/>
    </source>
</evidence>
<feature type="transmembrane region" description="Helical" evidence="16">
    <location>
        <begin position="339"/>
        <end position="360"/>
    </location>
</feature>
<accession>A0A6M3WWR4</accession>
<evidence type="ECO:0000259" key="17">
    <source>
        <dbReference type="Pfam" id="PF00361"/>
    </source>
</evidence>
<evidence type="ECO:0000256" key="9">
    <source>
        <dbReference type="ARBA" id="ARBA00022982"/>
    </source>
</evidence>
<evidence type="ECO:0000256" key="7">
    <source>
        <dbReference type="ARBA" id="ARBA00022792"/>
    </source>
</evidence>
<dbReference type="Gene3D" id="1.20.5.2700">
    <property type="match status" value="1"/>
</dbReference>
<keyword evidence="13 16" id="KW-0496">Mitochondrion</keyword>
<feature type="domain" description="NADH-Ubiquinone oxidoreductase (complex I) chain 5 N-terminal" evidence="18">
    <location>
        <begin position="64"/>
        <end position="114"/>
    </location>
</feature>
<feature type="transmembrane region" description="Helical" evidence="16">
    <location>
        <begin position="221"/>
        <end position="243"/>
    </location>
</feature>
<reference evidence="20" key="1">
    <citation type="journal article" date="2020" name="J. Phycol.">
        <title>The Organelle Genomes in the Photosynthetic Red Algal Parasite Pterocladiophila hemisphaerica (Florideophyceae, Rhodophyta) Have Elevated Substitution Rates and Extreme Gene Loss in the Plastid Genome.</title>
        <authorList>
            <person name="Preuss M."/>
            <person name="Verbruggen H."/>
            <person name="Zuccarello G.C."/>
        </authorList>
    </citation>
    <scope>NUCLEOTIDE SEQUENCE</scope>
</reference>
<dbReference type="Pfam" id="PF06455">
    <property type="entry name" value="NADH5_C"/>
    <property type="match status" value="1"/>
</dbReference>